<dbReference type="CDD" id="cd01392">
    <property type="entry name" value="HTH_LacI"/>
    <property type="match status" value="1"/>
</dbReference>
<evidence type="ECO:0000256" key="1">
    <source>
        <dbReference type="ARBA" id="ARBA00023015"/>
    </source>
</evidence>
<dbReference type="PANTHER" id="PTHR30146">
    <property type="entry name" value="LACI-RELATED TRANSCRIPTIONAL REPRESSOR"/>
    <property type="match status" value="1"/>
</dbReference>
<dbReference type="Proteomes" id="UP000195043">
    <property type="component" value="Unassembled WGS sequence"/>
</dbReference>
<keyword evidence="3" id="KW-0804">Transcription</keyword>
<keyword evidence="1" id="KW-0805">Transcription regulation</keyword>
<dbReference type="Gene3D" id="1.10.260.40">
    <property type="entry name" value="lambda repressor-like DNA-binding domains"/>
    <property type="match status" value="1"/>
</dbReference>
<feature type="domain" description="HTH lacI-type" evidence="4">
    <location>
        <begin position="3"/>
        <end position="57"/>
    </location>
</feature>
<dbReference type="SMART" id="SM00354">
    <property type="entry name" value="HTH_LACI"/>
    <property type="match status" value="1"/>
</dbReference>
<dbReference type="CDD" id="cd06294">
    <property type="entry name" value="PBP1_MalR-like"/>
    <property type="match status" value="1"/>
</dbReference>
<dbReference type="Pfam" id="PF13377">
    <property type="entry name" value="Peripla_BP_3"/>
    <property type="match status" value="1"/>
</dbReference>
<dbReference type="PRINTS" id="PR00036">
    <property type="entry name" value="HTHLACI"/>
</dbReference>
<dbReference type="STRING" id="1834191.A5886_002809"/>
<dbReference type="InterPro" id="IPR046335">
    <property type="entry name" value="LacI/GalR-like_sensor"/>
</dbReference>
<dbReference type="RefSeq" id="WP_086275704.1">
    <property type="nucleotide sequence ID" value="NZ_NGKU01000001.1"/>
</dbReference>
<name>A0A242A9J7_9ENTE</name>
<dbReference type="PANTHER" id="PTHR30146:SF109">
    <property type="entry name" value="HTH-TYPE TRANSCRIPTIONAL REGULATOR GALS"/>
    <property type="match status" value="1"/>
</dbReference>
<dbReference type="SUPFAM" id="SSF47413">
    <property type="entry name" value="lambda repressor-like DNA-binding domains"/>
    <property type="match status" value="1"/>
</dbReference>
<comment type="caution">
    <text evidence="5">The sequence shown here is derived from an EMBL/GenBank/DDBJ whole genome shotgun (WGS) entry which is preliminary data.</text>
</comment>
<dbReference type="Pfam" id="PF00356">
    <property type="entry name" value="LacI"/>
    <property type="match status" value="1"/>
</dbReference>
<protein>
    <submittedName>
        <fullName evidence="5">LacI family sugar-binding transcriptional regulator</fullName>
    </submittedName>
</protein>
<proteinExistence type="predicted"/>
<gene>
    <name evidence="5" type="ORF">A5886_002809</name>
</gene>
<dbReference type="InterPro" id="IPR028082">
    <property type="entry name" value="Peripla_BP_I"/>
</dbReference>
<dbReference type="SUPFAM" id="SSF53822">
    <property type="entry name" value="Periplasmic binding protein-like I"/>
    <property type="match status" value="1"/>
</dbReference>
<sequence>MSITVKDVAKKAGVATSTVSRVVNNHPSISEDTKKKVRKVMADMGYVPNLAARNLGKQISSAIGVILPPLDSKERLGNPFYLETIEAINEEARHHQMTVAVASARDFDTLLKNVERMHLQKQVDGFILVYSDEKDPIIDYLIEKEVPFTLIGHPYSNEDKIVFVDNDNQLLGKQATEHLIAQGHTHILFATNTTHENLYFERFFGYQKAMMLANLPFYPALTFEKAEDYVTFEEIIKESQATAIVVIDDLFAVRIIQLAEMVGIKVPDDLSVISFNNSIFATLTHPYLTSIDINVLSLGKIATERLMAQLNQEDSNGVQLVVPHKLIKRETVLNLHHVEQSE</sequence>
<keyword evidence="6" id="KW-1185">Reference proteome</keyword>
<dbReference type="AlphaFoldDB" id="A0A242A9J7"/>
<organism evidence="5 6">
    <name type="scientific">Candidatus Enterococcus testudinis</name>
    <dbReference type="NCBI Taxonomy" id="1834191"/>
    <lineage>
        <taxon>Bacteria</taxon>
        <taxon>Bacillati</taxon>
        <taxon>Bacillota</taxon>
        <taxon>Bacilli</taxon>
        <taxon>Lactobacillales</taxon>
        <taxon>Enterococcaceae</taxon>
        <taxon>Enterococcus</taxon>
    </lineage>
</organism>
<evidence type="ECO:0000259" key="4">
    <source>
        <dbReference type="PROSITE" id="PS50932"/>
    </source>
</evidence>
<keyword evidence="2" id="KW-0238">DNA-binding</keyword>
<dbReference type="PROSITE" id="PS50932">
    <property type="entry name" value="HTH_LACI_2"/>
    <property type="match status" value="1"/>
</dbReference>
<accession>A0A242A9J7</accession>
<dbReference type="OrthoDB" id="9788209at2"/>
<dbReference type="Gene3D" id="3.40.50.2300">
    <property type="match status" value="2"/>
</dbReference>
<evidence type="ECO:0000313" key="5">
    <source>
        <dbReference type="EMBL" id="OTN77708.1"/>
    </source>
</evidence>
<dbReference type="EMBL" id="NGKU01000001">
    <property type="protein sequence ID" value="OTN77708.1"/>
    <property type="molecule type" value="Genomic_DNA"/>
</dbReference>
<evidence type="ECO:0000313" key="6">
    <source>
        <dbReference type="Proteomes" id="UP000195043"/>
    </source>
</evidence>
<evidence type="ECO:0000256" key="3">
    <source>
        <dbReference type="ARBA" id="ARBA00023163"/>
    </source>
</evidence>
<evidence type="ECO:0000256" key="2">
    <source>
        <dbReference type="ARBA" id="ARBA00023125"/>
    </source>
</evidence>
<dbReference type="GO" id="GO:0000976">
    <property type="term" value="F:transcription cis-regulatory region binding"/>
    <property type="evidence" value="ECO:0007669"/>
    <property type="project" value="TreeGrafter"/>
</dbReference>
<dbReference type="InterPro" id="IPR000843">
    <property type="entry name" value="HTH_LacI"/>
</dbReference>
<reference evidence="5 6" key="1">
    <citation type="submission" date="2017-05" db="EMBL/GenBank/DDBJ databases">
        <title>The Genome Sequence of Enterococcus sp. 8G7_MSG3316.</title>
        <authorList>
            <consortium name="The Broad Institute Genomics Platform"/>
            <consortium name="The Broad Institute Genomic Center for Infectious Diseases"/>
            <person name="Earl A."/>
            <person name="Manson A."/>
            <person name="Schwartman J."/>
            <person name="Gilmore M."/>
            <person name="Abouelleil A."/>
            <person name="Cao P."/>
            <person name="Chapman S."/>
            <person name="Cusick C."/>
            <person name="Shea T."/>
            <person name="Young S."/>
            <person name="Neafsey D."/>
            <person name="Nusbaum C."/>
            <person name="Birren B."/>
        </authorList>
    </citation>
    <scope>NUCLEOTIDE SEQUENCE [LARGE SCALE GENOMIC DNA]</scope>
    <source>
        <strain evidence="5 6">8G7_MSG3316</strain>
    </source>
</reference>
<dbReference type="GO" id="GO:0003700">
    <property type="term" value="F:DNA-binding transcription factor activity"/>
    <property type="evidence" value="ECO:0007669"/>
    <property type="project" value="TreeGrafter"/>
</dbReference>
<dbReference type="InterPro" id="IPR010982">
    <property type="entry name" value="Lambda_DNA-bd_dom_sf"/>
</dbReference>